<accession>A0ABT2RLW1</accession>
<comment type="caution">
    <text evidence="2">The sequence shown here is derived from an EMBL/GenBank/DDBJ whole genome shotgun (WGS) entry which is preliminary data.</text>
</comment>
<dbReference type="Proteomes" id="UP001652431">
    <property type="component" value="Unassembled WGS sequence"/>
</dbReference>
<dbReference type="EMBL" id="JAOQJU010000006">
    <property type="protein sequence ID" value="MCU6686407.1"/>
    <property type="molecule type" value="Genomic_DNA"/>
</dbReference>
<dbReference type="InterPro" id="IPR043768">
    <property type="entry name" value="DUF5714"/>
</dbReference>
<keyword evidence="3" id="KW-1185">Reference proteome</keyword>
<evidence type="ECO:0000313" key="2">
    <source>
        <dbReference type="EMBL" id="MCU6686407.1"/>
    </source>
</evidence>
<organism evidence="2 3">
    <name type="scientific">Dorea acetigenes</name>
    <dbReference type="NCBI Taxonomy" id="2981787"/>
    <lineage>
        <taxon>Bacteria</taxon>
        <taxon>Bacillati</taxon>
        <taxon>Bacillota</taxon>
        <taxon>Clostridia</taxon>
        <taxon>Lachnospirales</taxon>
        <taxon>Lachnospiraceae</taxon>
        <taxon>Dorea</taxon>
    </lineage>
</organism>
<dbReference type="Pfam" id="PF18978">
    <property type="entry name" value="DUF5714"/>
    <property type="match status" value="1"/>
</dbReference>
<feature type="domain" description="DUF5714" evidence="1">
    <location>
        <begin position="58"/>
        <end position="231"/>
    </location>
</feature>
<gene>
    <name evidence="2" type="ORF">OCV99_07560</name>
</gene>
<protein>
    <submittedName>
        <fullName evidence="2">DUF5714 domain-containing protein</fullName>
    </submittedName>
</protein>
<sequence length="238" mass="26402">MSGKRGACLVCGKPLLYYENAREMECSICHKKFENNVSCEDGHYVCDVCHSKRGIEVIEEVCRKSGSRNPICLMQEIMDNPYIYMHGPEHHVLVGAVLLTVYHNCGGQIDYPWAMEEMVRRGREVPGGICGFWGCCGAAVSTGIAFSIMKKATPLSGKSWGQANLMTARALQKIGSCGGPRCCKRDSFLAVQAASEGIDEEFGIRLEMPRKTVCSFCGENEQCIRHACPFYEKETAYE</sequence>
<proteinExistence type="predicted"/>
<evidence type="ECO:0000313" key="3">
    <source>
        <dbReference type="Proteomes" id="UP001652431"/>
    </source>
</evidence>
<name>A0ABT2RLW1_9FIRM</name>
<dbReference type="RefSeq" id="WP_158369525.1">
    <property type="nucleotide sequence ID" value="NZ_JAOQJU010000006.1"/>
</dbReference>
<evidence type="ECO:0000259" key="1">
    <source>
        <dbReference type="Pfam" id="PF18978"/>
    </source>
</evidence>
<reference evidence="2 3" key="1">
    <citation type="journal article" date="2021" name="ISME Commun">
        <title>Automated analysis of genomic sequences facilitates high-throughput and comprehensive description of bacteria.</title>
        <authorList>
            <person name="Hitch T.C.A."/>
        </authorList>
    </citation>
    <scope>NUCLEOTIDE SEQUENCE [LARGE SCALE GENOMIC DNA]</scope>
    <source>
        <strain evidence="2 3">Sanger_03</strain>
    </source>
</reference>